<evidence type="ECO:0000256" key="1">
    <source>
        <dbReference type="ARBA" id="ARBA00002490"/>
    </source>
</evidence>
<keyword evidence="12" id="KW-1185">Reference proteome</keyword>
<dbReference type="EMBL" id="JBBBZM010000058">
    <property type="protein sequence ID" value="KAL0636007.1"/>
    <property type="molecule type" value="Genomic_DNA"/>
</dbReference>
<keyword evidence="10" id="KW-0472">Membrane</keyword>
<evidence type="ECO:0000256" key="8">
    <source>
        <dbReference type="ARBA" id="ARBA00022989"/>
    </source>
</evidence>
<dbReference type="Proteomes" id="UP001447188">
    <property type="component" value="Unassembled WGS sequence"/>
</dbReference>
<evidence type="ECO:0000256" key="9">
    <source>
        <dbReference type="ARBA" id="ARBA00023128"/>
    </source>
</evidence>
<sequence length="111" mass="12971">MPTFRSKKFVPSSAANMIGSSLNRHPFLLFGFPFLATILAGSFFLTPVTAIRYDKYDRKVQRMSQEEAMGLEKDRRKVDMNEEYYRLSTKDIDDWEQKRVDRLQGEPDGKL</sequence>
<evidence type="ECO:0000256" key="7">
    <source>
        <dbReference type="ARBA" id="ARBA00022792"/>
    </source>
</evidence>
<evidence type="ECO:0000256" key="2">
    <source>
        <dbReference type="ARBA" id="ARBA00004434"/>
    </source>
</evidence>
<dbReference type="PANTHER" id="PTHR17130">
    <property type="entry name" value="MITOCHONDRIAL OUTER MEMBRANE PROTEIN 25"/>
    <property type="match status" value="1"/>
</dbReference>
<keyword evidence="8" id="KW-1133">Transmembrane helix</keyword>
<evidence type="ECO:0000313" key="12">
    <source>
        <dbReference type="Proteomes" id="UP001447188"/>
    </source>
</evidence>
<comment type="subcellular location">
    <subcellularLocation>
        <location evidence="2">Mitochondrion inner membrane</location>
        <topology evidence="2">Single-pass membrane protein</topology>
    </subcellularLocation>
</comment>
<comment type="similarity">
    <text evidence="3">Belongs to the COX16 family.</text>
</comment>
<protein>
    <recommendedName>
        <fullName evidence="4">Cytochrome c oxidase assembly protein COX16, mitochondrial</fullName>
    </recommendedName>
    <alternativeName>
        <fullName evidence="5">Cytochrome c oxidase assembly protein cox16, mitochondrial</fullName>
    </alternativeName>
</protein>
<organism evidence="11 12">
    <name type="scientific">Discina gigas</name>
    <dbReference type="NCBI Taxonomy" id="1032678"/>
    <lineage>
        <taxon>Eukaryota</taxon>
        <taxon>Fungi</taxon>
        <taxon>Dikarya</taxon>
        <taxon>Ascomycota</taxon>
        <taxon>Pezizomycotina</taxon>
        <taxon>Pezizomycetes</taxon>
        <taxon>Pezizales</taxon>
        <taxon>Discinaceae</taxon>
        <taxon>Discina</taxon>
    </lineage>
</organism>
<gene>
    <name evidence="11" type="primary">COX16</name>
    <name evidence="11" type="ORF">Q9L58_005036</name>
</gene>
<comment type="caution">
    <text evidence="11">The sequence shown here is derived from an EMBL/GenBank/DDBJ whole genome shotgun (WGS) entry which is preliminary data.</text>
</comment>
<evidence type="ECO:0000256" key="3">
    <source>
        <dbReference type="ARBA" id="ARBA00008370"/>
    </source>
</evidence>
<accession>A0ABR3GJ85</accession>
<evidence type="ECO:0000313" key="11">
    <source>
        <dbReference type="EMBL" id="KAL0636007.1"/>
    </source>
</evidence>
<keyword evidence="9" id="KW-0496">Mitochondrion</keyword>
<dbReference type="PANTHER" id="PTHR17130:SF14">
    <property type="entry name" value="CYTOCHROME C OXIDASE ASSEMBLY PROTEIN COX16 HOMOLOG, MITOCHONDRIAL"/>
    <property type="match status" value="1"/>
</dbReference>
<evidence type="ECO:0000256" key="4">
    <source>
        <dbReference type="ARBA" id="ARBA00015368"/>
    </source>
</evidence>
<evidence type="ECO:0000256" key="10">
    <source>
        <dbReference type="ARBA" id="ARBA00023136"/>
    </source>
</evidence>
<dbReference type="InterPro" id="IPR020164">
    <property type="entry name" value="Cyt_c_Oxase_assmbl_COX16"/>
</dbReference>
<evidence type="ECO:0000256" key="6">
    <source>
        <dbReference type="ARBA" id="ARBA00022692"/>
    </source>
</evidence>
<name>A0ABR3GJ85_9PEZI</name>
<reference evidence="11 12" key="1">
    <citation type="submission" date="2024-02" db="EMBL/GenBank/DDBJ databases">
        <title>Discinaceae phylogenomics.</title>
        <authorList>
            <person name="Dirks A.C."/>
            <person name="James T.Y."/>
        </authorList>
    </citation>
    <scope>NUCLEOTIDE SEQUENCE [LARGE SCALE GENOMIC DNA]</scope>
    <source>
        <strain evidence="11 12">ACD0624</strain>
    </source>
</reference>
<evidence type="ECO:0000256" key="5">
    <source>
        <dbReference type="ARBA" id="ARBA00019222"/>
    </source>
</evidence>
<proteinExistence type="inferred from homology"/>
<comment type="function">
    <text evidence="1">Required for the assembly of the mitochondrial respiratory chain complex IV (CIV), also known as cytochrome c oxidase. May participate in merging the COX1 and COX2 assembly lines.</text>
</comment>
<keyword evidence="6" id="KW-0812">Transmembrane</keyword>
<keyword evidence="7" id="KW-0999">Mitochondrion inner membrane</keyword>
<dbReference type="Pfam" id="PF14138">
    <property type="entry name" value="COX16"/>
    <property type="match status" value="1"/>
</dbReference>